<dbReference type="Gene3D" id="3.40.50.300">
    <property type="entry name" value="P-loop containing nucleotide triphosphate hydrolases"/>
    <property type="match status" value="1"/>
</dbReference>
<keyword evidence="2" id="KW-1185">Reference proteome</keyword>
<evidence type="ECO:0000313" key="1">
    <source>
        <dbReference type="EMBL" id="NUB19893.1"/>
    </source>
</evidence>
<reference evidence="1 2" key="1">
    <citation type="submission" date="2019-10" db="EMBL/GenBank/DDBJ databases">
        <title>Genome sequence of Azospirillum formosense CC-Nfb-7.</title>
        <authorList>
            <person name="Ambrosini A."/>
            <person name="Sant'Anna F.H."/>
            <person name="Cassan F.D."/>
            <person name="Souza E.M."/>
            <person name="Passaglia L.M.P."/>
        </authorList>
    </citation>
    <scope>NUCLEOTIDE SEQUENCE [LARGE SCALE GENOMIC DNA]</scope>
    <source>
        <strain evidence="1 2">CC-NFb-7</strain>
    </source>
</reference>
<comment type="caution">
    <text evidence="1">The sequence shown here is derived from an EMBL/GenBank/DDBJ whole genome shotgun (WGS) entry which is preliminary data.</text>
</comment>
<protein>
    <submittedName>
        <fullName evidence="1">AAA family ATPase</fullName>
    </submittedName>
</protein>
<evidence type="ECO:0000313" key="2">
    <source>
        <dbReference type="Proteomes" id="UP000639419"/>
    </source>
</evidence>
<accession>A0ABX2KW80</accession>
<dbReference type="SUPFAM" id="SSF52540">
    <property type="entry name" value="P-loop containing nucleoside triphosphate hydrolases"/>
    <property type="match status" value="1"/>
</dbReference>
<dbReference type="Pfam" id="PF13481">
    <property type="entry name" value="AAA_25"/>
    <property type="match status" value="1"/>
</dbReference>
<dbReference type="RefSeq" id="WP_174439012.1">
    <property type="nucleotide sequence ID" value="NZ_BAABCC010000032.1"/>
</dbReference>
<dbReference type="InterPro" id="IPR027417">
    <property type="entry name" value="P-loop_NTPase"/>
</dbReference>
<dbReference type="EMBL" id="WHOR01000071">
    <property type="protein sequence ID" value="NUB19893.1"/>
    <property type="molecule type" value="Genomic_DNA"/>
</dbReference>
<name>A0ABX2KW80_9PROT</name>
<gene>
    <name evidence="1" type="ORF">GBZ26_11785</name>
</gene>
<organism evidence="1 2">
    <name type="scientific">Azospirillum formosense</name>
    <dbReference type="NCBI Taxonomy" id="861533"/>
    <lineage>
        <taxon>Bacteria</taxon>
        <taxon>Pseudomonadati</taxon>
        <taxon>Pseudomonadota</taxon>
        <taxon>Alphaproteobacteria</taxon>
        <taxon>Rhodospirillales</taxon>
        <taxon>Azospirillaceae</taxon>
        <taxon>Azospirillum</taxon>
    </lineage>
</organism>
<sequence length="398" mass="43168">MPHDLHAIRNAADAAARFRPAEAPPASGNRPAPLELVNPVELDGIDIPPRRWMVRDWMPWGQTTALYGDGGLGKSLIAQMLMASAATGRQWLGLEVEMCRALAIFCEDDADELHRRQADINAAYGVGFGDLTEARWISRVGHDNLLMTFEGDRGQLTPFWDQIADAAGAFNARLVVLDTAADMFGGNENARPQVRQFVQQACTRLARTIDGAVLLCAHPSVAGMASGRGDGGNTAWNNSVRARWYLTRPEAAEGVPPNEDLRVLSRKKANYGPSGDPMTLEWREGVFRPVLPAGSDAVDRMDRSARVRRGKEAFLRALAKLAGQGRNVSHSKQAPNYAVKVMVSMPEMAGVGRGEIEAAMAELFSEGRIVANAVVGKKANRAPIFGIATVENDDDEDD</sequence>
<proteinExistence type="predicted"/>
<dbReference type="Proteomes" id="UP000639419">
    <property type="component" value="Unassembled WGS sequence"/>
</dbReference>